<name>A0A1U8PKU5_GOSHI</name>
<protein>
    <recommendedName>
        <fullName evidence="3">DUF4219 domain-containing protein</fullName>
    </recommendedName>
</protein>
<dbReference type="RefSeq" id="XP_016751812.1">
    <property type="nucleotide sequence ID" value="XM_016896323.1"/>
</dbReference>
<gene>
    <name evidence="2" type="primary">LOC107960102</name>
</gene>
<dbReference type="Proteomes" id="UP000818029">
    <property type="component" value="Chromosome A11"/>
</dbReference>
<dbReference type="PaxDb" id="3635-A0A1U8PKU5"/>
<accession>A0A1U8PKU5</accession>
<evidence type="ECO:0008006" key="3">
    <source>
        <dbReference type="Google" id="ProtNLM"/>
    </source>
</evidence>
<reference evidence="2" key="2">
    <citation type="submission" date="2025-08" db="UniProtKB">
        <authorList>
            <consortium name="RefSeq"/>
        </authorList>
    </citation>
    <scope>IDENTIFICATION</scope>
</reference>
<organism evidence="1 2">
    <name type="scientific">Gossypium hirsutum</name>
    <name type="common">Upland cotton</name>
    <name type="synonym">Gossypium mexicanum</name>
    <dbReference type="NCBI Taxonomy" id="3635"/>
    <lineage>
        <taxon>Eukaryota</taxon>
        <taxon>Viridiplantae</taxon>
        <taxon>Streptophyta</taxon>
        <taxon>Embryophyta</taxon>
        <taxon>Tracheophyta</taxon>
        <taxon>Spermatophyta</taxon>
        <taxon>Magnoliopsida</taxon>
        <taxon>eudicotyledons</taxon>
        <taxon>Gunneridae</taxon>
        <taxon>Pentapetalae</taxon>
        <taxon>rosids</taxon>
        <taxon>malvids</taxon>
        <taxon>Malvales</taxon>
        <taxon>Malvaceae</taxon>
        <taxon>Malvoideae</taxon>
        <taxon>Gossypium</taxon>
    </lineage>
</organism>
<dbReference type="Pfam" id="PF14223">
    <property type="entry name" value="Retrotran_gag_2"/>
    <property type="match status" value="1"/>
</dbReference>
<dbReference type="OrthoDB" id="1002045at2759"/>
<dbReference type="PANTHER" id="PTHR35317">
    <property type="entry name" value="OS04G0629600 PROTEIN"/>
    <property type="match status" value="1"/>
</dbReference>
<dbReference type="GeneID" id="107960102"/>
<evidence type="ECO:0000313" key="1">
    <source>
        <dbReference type="Proteomes" id="UP000818029"/>
    </source>
</evidence>
<sequence>MASSSFATPNPPVFTGENYPIWAVKMKAYFKAFDLRDAIETSRDVPLKSSSIIAQIKQHSEEVAKKFKALSCIHSTVTDVIFTRIMNYETAKEAWDKLKEEYQGSDRMRQIQVLNLWREFEVLKMKESETVKEYSDRLMKVVNQIRLHGEEFPDKRIVEKVLVSILERFE</sequence>
<dbReference type="AlphaFoldDB" id="A0A1U8PKU5"/>
<dbReference type="STRING" id="3635.A0A1U8PKU5"/>
<proteinExistence type="predicted"/>
<reference evidence="1" key="1">
    <citation type="journal article" date="2020" name="Nat. Genet.">
        <title>Genomic diversifications of five Gossypium allopolyploid species and their impact on cotton improvement.</title>
        <authorList>
            <person name="Chen Z.J."/>
            <person name="Sreedasyam A."/>
            <person name="Ando A."/>
            <person name="Song Q."/>
            <person name="De Santiago L.M."/>
            <person name="Hulse-Kemp A.M."/>
            <person name="Ding M."/>
            <person name="Ye W."/>
            <person name="Kirkbride R.C."/>
            <person name="Jenkins J."/>
            <person name="Plott C."/>
            <person name="Lovell J."/>
            <person name="Lin Y.M."/>
            <person name="Vaughn R."/>
            <person name="Liu B."/>
            <person name="Simpson S."/>
            <person name="Scheffler B.E."/>
            <person name="Wen L."/>
            <person name="Saski C.A."/>
            <person name="Grover C.E."/>
            <person name="Hu G."/>
            <person name="Conover J.L."/>
            <person name="Carlson J.W."/>
            <person name="Shu S."/>
            <person name="Boston L.B."/>
            <person name="Williams M."/>
            <person name="Peterson D.G."/>
            <person name="McGee K."/>
            <person name="Jones D.C."/>
            <person name="Wendel J.F."/>
            <person name="Stelly D.M."/>
            <person name="Grimwood J."/>
            <person name="Schmutz J."/>
        </authorList>
    </citation>
    <scope>NUCLEOTIDE SEQUENCE [LARGE SCALE GENOMIC DNA]</scope>
    <source>
        <strain evidence="1">cv. TM-1</strain>
    </source>
</reference>
<dbReference type="KEGG" id="ghi:107960102"/>
<keyword evidence="1" id="KW-1185">Reference proteome</keyword>
<dbReference type="PANTHER" id="PTHR35317:SF11">
    <property type="entry name" value="CCHC-TYPE DOMAIN-CONTAINING PROTEIN"/>
    <property type="match status" value="1"/>
</dbReference>
<evidence type="ECO:0000313" key="2">
    <source>
        <dbReference type="RefSeq" id="XP_016751812.1"/>
    </source>
</evidence>
<dbReference type="SMR" id="A0A1U8PKU5"/>